<comment type="subcellular location">
    <subcellularLocation>
        <location evidence="7">Cytoplasm</location>
    </subcellularLocation>
</comment>
<dbReference type="NCBIfam" id="NF004624">
    <property type="entry name" value="PRK05964.1"/>
    <property type="match status" value="1"/>
</dbReference>
<dbReference type="STRING" id="1050174.CEPID_06000"/>
<dbReference type="GO" id="GO:0030170">
    <property type="term" value="F:pyridoxal phosphate binding"/>
    <property type="evidence" value="ECO:0007669"/>
    <property type="project" value="UniProtKB-UniRule"/>
</dbReference>
<dbReference type="RefSeq" id="WP_047240145.1">
    <property type="nucleotide sequence ID" value="NZ_CP011541.1"/>
</dbReference>
<comment type="function">
    <text evidence="7">Catalyzes the transfer of the alpha-amino group from S-adenosyl-L-methionine (SAM) to 7-keto-8-aminopelargonic acid (KAPA) to form 7,8-diaminopelargonic acid (DAPA). It is the only aminotransferase known to utilize SAM as an amino donor.</text>
</comment>
<dbReference type="HAMAP" id="MF_00834">
    <property type="entry name" value="BioA"/>
    <property type="match status" value="1"/>
</dbReference>
<feature type="binding site" evidence="7">
    <location>
        <begin position="111"/>
        <end position="112"/>
    </location>
    <ligand>
        <name>pyridoxal 5'-phosphate</name>
        <dbReference type="ChEBI" id="CHEBI:597326"/>
    </ligand>
</feature>
<feature type="binding site" evidence="7">
    <location>
        <position position="144"/>
    </location>
    <ligand>
        <name>substrate</name>
    </ligand>
</feature>
<dbReference type="SUPFAM" id="SSF53383">
    <property type="entry name" value="PLP-dependent transferases"/>
    <property type="match status" value="1"/>
</dbReference>
<comment type="pathway">
    <text evidence="7">Cofactor biosynthesis; biotin biosynthesis; 7,8-diaminononanoate from 8-amino-7-oxononanoate (SAM route): step 1/1.</text>
</comment>
<dbReference type="EC" id="2.6.1.62" evidence="7"/>
<comment type="catalytic activity">
    <reaction evidence="7">
        <text>(8S)-8-amino-7-oxononanoate + S-adenosyl-L-methionine = S-adenosyl-4-methylsulfanyl-2-oxobutanoate + (7R,8S)-7,8-diammoniononanoate</text>
        <dbReference type="Rhea" id="RHEA:16861"/>
        <dbReference type="ChEBI" id="CHEBI:16490"/>
        <dbReference type="ChEBI" id="CHEBI:59789"/>
        <dbReference type="ChEBI" id="CHEBI:149468"/>
        <dbReference type="ChEBI" id="CHEBI:149469"/>
        <dbReference type="EC" id="2.6.1.62"/>
    </reaction>
</comment>
<evidence type="ECO:0000256" key="5">
    <source>
        <dbReference type="ARBA" id="ARBA00022756"/>
    </source>
</evidence>
<dbReference type="NCBIfam" id="TIGR00508">
    <property type="entry name" value="bioA"/>
    <property type="match status" value="1"/>
</dbReference>
<dbReference type="PANTHER" id="PTHR42684">
    <property type="entry name" value="ADENOSYLMETHIONINE-8-AMINO-7-OXONONANOATE AMINOTRANSFERASE"/>
    <property type="match status" value="1"/>
</dbReference>
<comment type="subunit">
    <text evidence="7">Homodimer.</text>
</comment>
<dbReference type="GO" id="GO:0004015">
    <property type="term" value="F:adenosylmethionine-8-amino-7-oxononanoate transaminase activity"/>
    <property type="evidence" value="ECO:0007669"/>
    <property type="project" value="UniProtKB-UniRule"/>
</dbReference>
<evidence type="ECO:0000256" key="7">
    <source>
        <dbReference type="HAMAP-Rule" id="MF_00834"/>
    </source>
</evidence>
<dbReference type="OrthoDB" id="9801052at2"/>
<dbReference type="InterPro" id="IPR015422">
    <property type="entry name" value="PyrdxlP-dep_Trfase_small"/>
</dbReference>
<evidence type="ECO:0000313" key="9">
    <source>
        <dbReference type="Proteomes" id="UP000035368"/>
    </source>
</evidence>
<sequence>MDSAQLIDIDRQLIWHPYSPCPNPMLALPVASARGTRLTLADGRELIDAMSSWWAAAHGHSHPALIAAATKQINTMSHVMFGGLTHEPAVELAQRLTALTGLDKVFYSDSGSVAVEVAIKMALQYQRGAGQAGRTKLLTWRGGYHGDTFAPMSVCDPEGGMHALWRGSIAEQIFAPRPPDRGAGQEHIDQYLAEFARHIDDTVAAIIIEPIVQGAGGMRFHDAELLVGLRQLCDEHGVLLIADEIATGFGRTGQLFATTGAGIKPDIMCLGKALTGGFMTFAATLASDRVAEAINRREAGGALMHGPTFMANPLACAVAVAAVKLVESGQWRVQVPRIEAGLKRGLAPLRDEGAARAWGVRDVRVLGAIGVVELEESVDMAATTNAAVEAGVWIRPFGTLIYVMPPFISTDEEITKICTAVQCAVQANAEQKGH</sequence>
<evidence type="ECO:0000256" key="3">
    <source>
        <dbReference type="ARBA" id="ARBA00022679"/>
    </source>
</evidence>
<comment type="cofactor">
    <cofactor evidence="1 7">
        <name>pyridoxal 5'-phosphate</name>
        <dbReference type="ChEBI" id="CHEBI:597326"/>
    </cofactor>
</comment>
<dbReference type="GO" id="GO:0009102">
    <property type="term" value="P:biotin biosynthetic process"/>
    <property type="evidence" value="ECO:0007669"/>
    <property type="project" value="UniProtKB-UniRule"/>
</dbReference>
<dbReference type="InterPro" id="IPR049704">
    <property type="entry name" value="Aminotrans_3_PPA_site"/>
</dbReference>
<keyword evidence="7" id="KW-0963">Cytoplasm</keyword>
<dbReference type="Gene3D" id="3.40.640.10">
    <property type="entry name" value="Type I PLP-dependent aspartate aminotransferase-like (Major domain)"/>
    <property type="match status" value="1"/>
</dbReference>
<feature type="site" description="Participates in the substrate recognition with KAPA and in a stacking interaction with the adenine ring of SAM" evidence="7">
    <location>
        <position position="18"/>
    </location>
</feature>
<feature type="binding site" evidence="7">
    <location>
        <position position="272"/>
    </location>
    <ligand>
        <name>substrate</name>
    </ligand>
</feature>
<keyword evidence="9" id="KW-1185">Reference proteome</keyword>
<dbReference type="Proteomes" id="UP000035368">
    <property type="component" value="Chromosome"/>
</dbReference>
<feature type="binding site" evidence="7">
    <location>
        <position position="306"/>
    </location>
    <ligand>
        <name>substrate</name>
    </ligand>
</feature>
<feature type="binding site" evidence="7">
    <location>
        <position position="53"/>
    </location>
    <ligand>
        <name>substrate</name>
    </ligand>
</feature>
<gene>
    <name evidence="7 8" type="primary">bioA</name>
    <name evidence="8" type="ORF">CEPID_06000</name>
</gene>
<dbReference type="FunFam" id="3.40.640.10:FF:000004">
    <property type="entry name" value="Acetylornithine aminotransferase"/>
    <property type="match status" value="1"/>
</dbReference>
<evidence type="ECO:0000256" key="6">
    <source>
        <dbReference type="ARBA" id="ARBA00022898"/>
    </source>
</evidence>
<dbReference type="CDD" id="cd00610">
    <property type="entry name" value="OAT_like"/>
    <property type="match status" value="1"/>
</dbReference>
<proteinExistence type="inferred from homology"/>
<dbReference type="PATRIC" id="fig|1050174.4.peg.1213"/>
<reference evidence="8 9" key="1">
    <citation type="submission" date="2015-05" db="EMBL/GenBank/DDBJ databases">
        <title>Complete genome sequence of Corynebacterium epidermidicanis DSM 45586, isolated from the skin of a dog suffering from pruritus.</title>
        <authorList>
            <person name="Ruckert C."/>
            <person name="Albersmeier A."/>
            <person name="Winkler A."/>
            <person name="Tauch A."/>
        </authorList>
    </citation>
    <scope>NUCLEOTIDE SEQUENCE [LARGE SCALE GENOMIC DNA]</scope>
    <source>
        <strain evidence="8 9">DSM 45586</strain>
    </source>
</reference>
<comment type="similarity">
    <text evidence="7">Belongs to the class-III pyridoxal-phosphate-dependent aminotransferase family. BioA subfamily.</text>
</comment>
<keyword evidence="3 7" id="KW-0808">Transferase</keyword>
<keyword evidence="6 7" id="KW-0663">Pyridoxal phosphate</keyword>
<dbReference type="UniPathway" id="UPA00078">
    <property type="reaction ID" value="UER00160"/>
</dbReference>
<keyword evidence="5 7" id="KW-0093">Biotin biosynthesis</keyword>
<feature type="modified residue" description="N6-(pyridoxal phosphate)lysine" evidence="7">
    <location>
        <position position="272"/>
    </location>
</feature>
<keyword evidence="2 7" id="KW-0032">Aminotransferase</keyword>
<dbReference type="InterPro" id="IPR015421">
    <property type="entry name" value="PyrdxlP-dep_Trfase_major"/>
</dbReference>
<evidence type="ECO:0000256" key="1">
    <source>
        <dbReference type="ARBA" id="ARBA00001933"/>
    </source>
</evidence>
<feature type="binding site" evidence="7">
    <location>
        <begin position="307"/>
        <end position="308"/>
    </location>
    <ligand>
        <name>pyridoxal 5'-phosphate</name>
        <dbReference type="ChEBI" id="CHEBI:597326"/>
    </ligand>
</feature>
<keyword evidence="4 7" id="KW-0949">S-adenosyl-L-methionine</keyword>
<dbReference type="InterPro" id="IPR005814">
    <property type="entry name" value="Aminotrans_3"/>
</dbReference>
<protein>
    <recommendedName>
        <fullName evidence="7">Adenosylmethionine-8-amino-7-oxononanoate aminotransferase</fullName>
        <ecNumber evidence="7">2.6.1.62</ecNumber>
    </recommendedName>
    <alternativeName>
        <fullName evidence="7">7,8-diamino-pelargonic acid aminotransferase</fullName>
        <shortName evidence="7">DAPA AT</shortName>
        <shortName evidence="7">DAPA aminotransferase</shortName>
    </alternativeName>
    <alternativeName>
        <fullName evidence="7">7,8-diaminononanoate synthase</fullName>
        <shortName evidence="7">DANS</shortName>
    </alternativeName>
    <alternativeName>
        <fullName evidence="7">Diaminopelargonic acid synthase</fullName>
    </alternativeName>
</protein>
<dbReference type="EMBL" id="CP011541">
    <property type="protein sequence ID" value="AKK03061.1"/>
    <property type="molecule type" value="Genomic_DNA"/>
</dbReference>
<feature type="binding site" evidence="7">
    <location>
        <position position="243"/>
    </location>
    <ligand>
        <name>pyridoxal 5'-phosphate</name>
        <dbReference type="ChEBI" id="CHEBI:597326"/>
    </ligand>
</feature>
<dbReference type="Pfam" id="PF00202">
    <property type="entry name" value="Aminotran_3"/>
    <property type="match status" value="1"/>
</dbReference>
<dbReference type="InterPro" id="IPR015424">
    <property type="entry name" value="PyrdxlP-dep_Trfase"/>
</dbReference>
<evidence type="ECO:0000313" key="8">
    <source>
        <dbReference type="EMBL" id="AKK03061.1"/>
    </source>
</evidence>
<dbReference type="KEGG" id="cei:CEPID_06000"/>
<dbReference type="AlphaFoldDB" id="A0A0G3GPB0"/>
<dbReference type="PANTHER" id="PTHR42684:SF17">
    <property type="entry name" value="ADENOSYLMETHIONINE-8-AMINO-7-OXONONANOATE AMINOTRANSFERASE"/>
    <property type="match status" value="1"/>
</dbReference>
<feature type="binding site" evidence="7">
    <location>
        <position position="395"/>
    </location>
    <ligand>
        <name>substrate</name>
    </ligand>
</feature>
<dbReference type="Gene3D" id="3.90.1150.10">
    <property type="entry name" value="Aspartate Aminotransferase, domain 1"/>
    <property type="match status" value="1"/>
</dbReference>
<dbReference type="GO" id="GO:0005737">
    <property type="term" value="C:cytoplasm"/>
    <property type="evidence" value="ECO:0007669"/>
    <property type="project" value="UniProtKB-SubCell"/>
</dbReference>
<evidence type="ECO:0000256" key="4">
    <source>
        <dbReference type="ARBA" id="ARBA00022691"/>
    </source>
</evidence>
<organism evidence="8 9">
    <name type="scientific">Corynebacterium epidermidicanis</name>
    <dbReference type="NCBI Taxonomy" id="1050174"/>
    <lineage>
        <taxon>Bacteria</taxon>
        <taxon>Bacillati</taxon>
        <taxon>Actinomycetota</taxon>
        <taxon>Actinomycetes</taxon>
        <taxon>Mycobacteriales</taxon>
        <taxon>Corynebacteriaceae</taxon>
        <taxon>Corynebacterium</taxon>
    </lineage>
</organism>
<accession>A0A0G3GPB0</accession>
<evidence type="ECO:0000256" key="2">
    <source>
        <dbReference type="ARBA" id="ARBA00022576"/>
    </source>
</evidence>
<dbReference type="PROSITE" id="PS00600">
    <property type="entry name" value="AA_TRANSFER_CLASS_3"/>
    <property type="match status" value="1"/>
</dbReference>
<dbReference type="InterPro" id="IPR005815">
    <property type="entry name" value="BioA"/>
</dbReference>
<name>A0A0G3GPB0_9CORY</name>